<sequence>MRREAVTSSILPSESRREAPDVYVEYLSQPSTSTDLARVTETAATLRQTLRLINKFRRSNVHLQDIDLHISTLLSMPSFLEIQGSYEEVRDFSQFKRDLPAWLTVDLLCAIEFVKKIPDLAKFKDSDKEELIRSTCFTLAIAIQAIESYFDQHTRVVMPDGTDVIQAIISTGGVIHSDYNQMFVTVLDPLHREKFTIDELVLALQLLFFTIDKENFSSRYGALTALNETFIKVSYIHKQKMKEAEPFRQKLQDLLIEQCVYDYRPF</sequence>
<reference evidence="5" key="2">
    <citation type="submission" date="2022-06" db="UniProtKB">
        <authorList>
            <consortium name="EnsemblMetazoa"/>
        </authorList>
    </citation>
    <scope>IDENTIFICATION</scope>
    <source>
        <strain evidence="5">DF5081</strain>
    </source>
</reference>
<dbReference type="AlphaFoldDB" id="A0A8R1HRH9"/>
<proteinExistence type="predicted"/>
<dbReference type="Gene3D" id="1.10.565.10">
    <property type="entry name" value="Retinoid X Receptor"/>
    <property type="match status" value="1"/>
</dbReference>
<dbReference type="InterPro" id="IPR035500">
    <property type="entry name" value="NHR-like_dom_sf"/>
</dbReference>
<reference evidence="6" key="1">
    <citation type="submission" date="2010-08" db="EMBL/GenBank/DDBJ databases">
        <authorList>
            <consortium name="Caenorhabditis japonica Sequencing Consortium"/>
            <person name="Wilson R.K."/>
        </authorList>
    </citation>
    <scope>NUCLEOTIDE SEQUENCE [LARGE SCALE GENOMIC DNA]</scope>
    <source>
        <strain evidence="6">DF5081</strain>
    </source>
</reference>
<feature type="domain" description="NR LBD" evidence="4">
    <location>
        <begin position="65"/>
        <end position="266"/>
    </location>
</feature>
<dbReference type="Pfam" id="PF00104">
    <property type="entry name" value="Hormone_recep"/>
    <property type="match status" value="1"/>
</dbReference>
<dbReference type="Proteomes" id="UP000005237">
    <property type="component" value="Unassembled WGS sequence"/>
</dbReference>
<keyword evidence="2" id="KW-0804">Transcription</keyword>
<dbReference type="InterPro" id="IPR000536">
    <property type="entry name" value="Nucl_hrmn_rcpt_lig-bd"/>
</dbReference>
<dbReference type="PROSITE" id="PS51843">
    <property type="entry name" value="NR_LBD"/>
    <property type="match status" value="1"/>
</dbReference>
<dbReference type="SUPFAM" id="SSF48508">
    <property type="entry name" value="Nuclear receptor ligand-binding domain"/>
    <property type="match status" value="1"/>
</dbReference>
<evidence type="ECO:0000259" key="4">
    <source>
        <dbReference type="PROSITE" id="PS51843"/>
    </source>
</evidence>
<evidence type="ECO:0000313" key="5">
    <source>
        <dbReference type="EnsemblMetazoa" id="CJA06894b.1"/>
    </source>
</evidence>
<organism evidence="5 6">
    <name type="scientific">Caenorhabditis japonica</name>
    <dbReference type="NCBI Taxonomy" id="281687"/>
    <lineage>
        <taxon>Eukaryota</taxon>
        <taxon>Metazoa</taxon>
        <taxon>Ecdysozoa</taxon>
        <taxon>Nematoda</taxon>
        <taxon>Chromadorea</taxon>
        <taxon>Rhabditida</taxon>
        <taxon>Rhabditina</taxon>
        <taxon>Rhabditomorpha</taxon>
        <taxon>Rhabditoidea</taxon>
        <taxon>Rhabditidae</taxon>
        <taxon>Peloderinae</taxon>
        <taxon>Caenorhabditis</taxon>
    </lineage>
</organism>
<keyword evidence="3" id="KW-0675">Receptor</keyword>
<dbReference type="SMART" id="SM00430">
    <property type="entry name" value="HOLI"/>
    <property type="match status" value="1"/>
</dbReference>
<dbReference type="EnsemblMetazoa" id="CJA06894b.1">
    <property type="protein sequence ID" value="CJA06894b.1"/>
    <property type="gene ID" value="WBGene00126098"/>
</dbReference>
<accession>A0A8R1HRH9</accession>
<evidence type="ECO:0000256" key="2">
    <source>
        <dbReference type="ARBA" id="ARBA00023163"/>
    </source>
</evidence>
<evidence type="ECO:0000256" key="1">
    <source>
        <dbReference type="ARBA" id="ARBA00023015"/>
    </source>
</evidence>
<evidence type="ECO:0000256" key="3">
    <source>
        <dbReference type="ARBA" id="ARBA00023170"/>
    </source>
</evidence>
<keyword evidence="1" id="KW-0805">Transcription regulation</keyword>
<protein>
    <submittedName>
        <fullName evidence="5">NR LBD domain-containing protein</fullName>
    </submittedName>
</protein>
<name>A0A8R1HRH9_CAEJA</name>
<keyword evidence="6" id="KW-1185">Reference proteome</keyword>
<evidence type="ECO:0000313" key="6">
    <source>
        <dbReference type="Proteomes" id="UP000005237"/>
    </source>
</evidence>